<keyword evidence="3" id="KW-1185">Reference proteome</keyword>
<dbReference type="AlphaFoldDB" id="A0AA88LFF6"/>
<keyword evidence="1" id="KW-0472">Membrane</keyword>
<feature type="transmembrane region" description="Helical" evidence="1">
    <location>
        <begin position="62"/>
        <end position="80"/>
    </location>
</feature>
<dbReference type="EMBL" id="JAUPFM010000130">
    <property type="protein sequence ID" value="KAK2812492.1"/>
    <property type="molecule type" value="Genomic_DNA"/>
</dbReference>
<organism evidence="2 3">
    <name type="scientific">Channa striata</name>
    <name type="common">Snakehead murrel</name>
    <name type="synonym">Ophicephalus striatus</name>
    <dbReference type="NCBI Taxonomy" id="64152"/>
    <lineage>
        <taxon>Eukaryota</taxon>
        <taxon>Metazoa</taxon>
        <taxon>Chordata</taxon>
        <taxon>Craniata</taxon>
        <taxon>Vertebrata</taxon>
        <taxon>Euteleostomi</taxon>
        <taxon>Actinopterygii</taxon>
        <taxon>Neopterygii</taxon>
        <taxon>Teleostei</taxon>
        <taxon>Neoteleostei</taxon>
        <taxon>Acanthomorphata</taxon>
        <taxon>Anabantaria</taxon>
        <taxon>Anabantiformes</taxon>
        <taxon>Channoidei</taxon>
        <taxon>Channidae</taxon>
        <taxon>Channa</taxon>
    </lineage>
</organism>
<feature type="transmembrane region" description="Helical" evidence="1">
    <location>
        <begin position="20"/>
        <end position="41"/>
    </location>
</feature>
<evidence type="ECO:0000313" key="3">
    <source>
        <dbReference type="Proteomes" id="UP001187415"/>
    </source>
</evidence>
<evidence type="ECO:0000313" key="2">
    <source>
        <dbReference type="EMBL" id="KAK2812492.1"/>
    </source>
</evidence>
<gene>
    <name evidence="2" type="ORF">Q5P01_000020</name>
</gene>
<keyword evidence="1" id="KW-1133">Transmembrane helix</keyword>
<name>A0AA88LFF6_CHASR</name>
<accession>A0AA88LFF6</accession>
<evidence type="ECO:0000256" key="1">
    <source>
        <dbReference type="SAM" id="Phobius"/>
    </source>
</evidence>
<dbReference type="Proteomes" id="UP001187415">
    <property type="component" value="Unassembled WGS sequence"/>
</dbReference>
<keyword evidence="1" id="KW-0812">Transmembrane</keyword>
<comment type="caution">
    <text evidence="2">The sequence shown here is derived from an EMBL/GenBank/DDBJ whole genome shotgun (WGS) entry which is preliminary data.</text>
</comment>
<proteinExistence type="predicted"/>
<reference evidence="2" key="1">
    <citation type="submission" date="2023-07" db="EMBL/GenBank/DDBJ databases">
        <title>Chromosome-level Genome Assembly of Striped Snakehead (Channa striata).</title>
        <authorList>
            <person name="Liu H."/>
        </authorList>
    </citation>
    <scope>NUCLEOTIDE SEQUENCE</scope>
    <source>
        <strain evidence="2">Gz</strain>
        <tissue evidence="2">Muscle</tissue>
    </source>
</reference>
<sequence length="204" mass="22360">MVSLIQKVDQKSENRTMEAASLQLLIFVTSLLCCTTNQARLTSWRVSTRLDLRHRKPYTPDLDFSSLGVIVTLSSLWFLSCPLCVVTCYIRRVLSSAGVTGSTVTAKEEEEVGECDITYSDINILGHQQQPIRRSRENDPVYSALRTEDASYGQVVFKNTKPKNRGVLYKPGTLATSPGTGFSLTCSETAVLSITGSNGLSILG</sequence>
<protein>
    <submittedName>
        <fullName evidence="2">Uncharacterized protein</fullName>
    </submittedName>
</protein>